<proteinExistence type="predicted"/>
<comment type="caution">
    <text evidence="3">The sequence shown here is derived from an EMBL/GenBank/DDBJ whole genome shotgun (WGS) entry which is preliminary data.</text>
</comment>
<reference evidence="3 4" key="1">
    <citation type="submission" date="2017-12" db="EMBL/GenBank/DDBJ databases">
        <title>Anaerobic carbon monoxide metabolism by Pleomorphomonas carboxyditropha sp. nov., a new mesophilic hydrogenogenic carboxidotroph.</title>
        <authorList>
            <person name="Esquivel-Elizondo S."/>
            <person name="Krajmalnik-Brown R."/>
        </authorList>
    </citation>
    <scope>NUCLEOTIDE SEQUENCE [LARGE SCALE GENOMIC DNA]</scope>
    <source>
        <strain evidence="3 4">R5-392</strain>
    </source>
</reference>
<dbReference type="AlphaFoldDB" id="A0A1I4SPG8"/>
<dbReference type="PANTHER" id="PTHR42954">
    <property type="entry name" value="FE(2+) TRANSPORT PROTEIN A"/>
    <property type="match status" value="1"/>
</dbReference>
<dbReference type="SUPFAM" id="SSF50037">
    <property type="entry name" value="C-terminal domain of transcriptional repressors"/>
    <property type="match status" value="1"/>
</dbReference>
<feature type="domain" description="Ferrous iron transporter FeoA-like" evidence="2">
    <location>
        <begin position="3"/>
        <end position="76"/>
    </location>
</feature>
<accession>A0A1I4SPG8</accession>
<evidence type="ECO:0000313" key="3">
    <source>
        <dbReference type="EMBL" id="PKR88441.1"/>
    </source>
</evidence>
<organism evidence="3 4">
    <name type="scientific">Pleomorphomonas diazotrophica</name>
    <dbReference type="NCBI Taxonomy" id="1166257"/>
    <lineage>
        <taxon>Bacteria</taxon>
        <taxon>Pseudomonadati</taxon>
        <taxon>Pseudomonadota</taxon>
        <taxon>Alphaproteobacteria</taxon>
        <taxon>Hyphomicrobiales</taxon>
        <taxon>Pleomorphomonadaceae</taxon>
        <taxon>Pleomorphomonas</taxon>
    </lineage>
</organism>
<evidence type="ECO:0000256" key="1">
    <source>
        <dbReference type="ARBA" id="ARBA00023004"/>
    </source>
</evidence>
<dbReference type="Pfam" id="PF04023">
    <property type="entry name" value="FeoA"/>
    <property type="match status" value="1"/>
</dbReference>
<dbReference type="SMART" id="SM00899">
    <property type="entry name" value="FeoA"/>
    <property type="match status" value="1"/>
</dbReference>
<dbReference type="Gene3D" id="2.30.30.90">
    <property type="match status" value="1"/>
</dbReference>
<evidence type="ECO:0000313" key="4">
    <source>
        <dbReference type="Proteomes" id="UP000233491"/>
    </source>
</evidence>
<sequence>MGLSIETMKPGDSARVTGLVAGDRGYRQRLLAMGLTPGAVFEVRRKAPLGDPIEISVRNFTLTLRKSEAAILELEAV</sequence>
<keyword evidence="4" id="KW-1185">Reference proteome</keyword>
<keyword evidence="1" id="KW-0408">Iron</keyword>
<dbReference type="GO" id="GO:0046914">
    <property type="term" value="F:transition metal ion binding"/>
    <property type="evidence" value="ECO:0007669"/>
    <property type="project" value="InterPro"/>
</dbReference>
<dbReference type="RefSeq" id="WP_101289895.1">
    <property type="nucleotide sequence ID" value="NZ_FOUQ01000004.1"/>
</dbReference>
<dbReference type="InterPro" id="IPR052713">
    <property type="entry name" value="FeoA"/>
</dbReference>
<dbReference type="Proteomes" id="UP000233491">
    <property type="component" value="Unassembled WGS sequence"/>
</dbReference>
<dbReference type="InterPro" id="IPR038157">
    <property type="entry name" value="FeoA_core_dom"/>
</dbReference>
<evidence type="ECO:0000259" key="2">
    <source>
        <dbReference type="SMART" id="SM00899"/>
    </source>
</evidence>
<gene>
    <name evidence="3" type="ORF">CXZ10_13595</name>
</gene>
<dbReference type="PANTHER" id="PTHR42954:SF2">
    <property type="entry name" value="FE(2+) TRANSPORT PROTEIN A"/>
    <property type="match status" value="1"/>
</dbReference>
<dbReference type="EMBL" id="PJNW01000011">
    <property type="protein sequence ID" value="PKR88441.1"/>
    <property type="molecule type" value="Genomic_DNA"/>
</dbReference>
<dbReference type="OrthoDB" id="9811076at2"/>
<name>A0A1I4SPG8_9HYPH</name>
<dbReference type="InterPro" id="IPR007167">
    <property type="entry name" value="Fe-transptr_FeoA-like"/>
</dbReference>
<dbReference type="InterPro" id="IPR008988">
    <property type="entry name" value="Transcriptional_repressor_C"/>
</dbReference>
<protein>
    <submittedName>
        <fullName evidence="3">Ferrous iron transport protein A</fullName>
    </submittedName>
</protein>